<evidence type="ECO:0000256" key="8">
    <source>
        <dbReference type="PIRNR" id="PIRNR016661"/>
    </source>
</evidence>
<accession>A0A939FUU7</accession>
<comment type="subcellular location">
    <subcellularLocation>
        <location evidence="1 8">Cell membrane</location>
        <topology evidence="1 8">Multi-pass membrane protein</topology>
    </subcellularLocation>
</comment>
<dbReference type="Pfam" id="PF02632">
    <property type="entry name" value="BioY"/>
    <property type="match status" value="1"/>
</dbReference>
<dbReference type="PANTHER" id="PTHR34295:SF4">
    <property type="entry name" value="BIOTIN TRANSPORTER BIOY-RELATED"/>
    <property type="match status" value="1"/>
</dbReference>
<feature type="transmembrane region" description="Helical" evidence="9">
    <location>
        <begin position="147"/>
        <end position="171"/>
    </location>
</feature>
<evidence type="ECO:0000256" key="4">
    <source>
        <dbReference type="ARBA" id="ARBA00022475"/>
    </source>
</evidence>
<keyword evidence="4 8" id="KW-1003">Cell membrane</keyword>
<evidence type="ECO:0000256" key="6">
    <source>
        <dbReference type="ARBA" id="ARBA00022989"/>
    </source>
</evidence>
<evidence type="ECO:0000256" key="1">
    <source>
        <dbReference type="ARBA" id="ARBA00004651"/>
    </source>
</evidence>
<keyword evidence="11" id="KW-1185">Reference proteome</keyword>
<dbReference type="AlphaFoldDB" id="A0A939FUU7"/>
<dbReference type="RefSeq" id="WP_207255892.1">
    <property type="nucleotide sequence ID" value="NZ_JAFMPP010000001.1"/>
</dbReference>
<dbReference type="GO" id="GO:0015225">
    <property type="term" value="F:biotin transmembrane transporter activity"/>
    <property type="evidence" value="ECO:0007669"/>
    <property type="project" value="UniProtKB-UniRule"/>
</dbReference>
<feature type="transmembrane region" description="Helical" evidence="9">
    <location>
        <begin position="78"/>
        <end position="103"/>
    </location>
</feature>
<evidence type="ECO:0000313" key="10">
    <source>
        <dbReference type="EMBL" id="MBO0661254.1"/>
    </source>
</evidence>
<sequence>MSTRDIVLIALFTALTAVLGAFPPLMIPALGVPVTAQSLGPMLAGGILGAKRGALSMLLFNVLIAVGLPILAGGRGGLAVYAGPSAGFILGWIAAAGVTGLIVERLWSGLNFVTAFIASVIGGIVVLYGIGVPWITAVTGTPLGKTFAGSAVFIPGDLAKAGVAAAAIVLIKRAYPMIRHAHSRS</sequence>
<feature type="transmembrane region" description="Helical" evidence="9">
    <location>
        <begin position="30"/>
        <end position="48"/>
    </location>
</feature>
<keyword evidence="3 8" id="KW-0813">Transport</keyword>
<feature type="transmembrane region" description="Helical" evidence="9">
    <location>
        <begin position="110"/>
        <end position="135"/>
    </location>
</feature>
<evidence type="ECO:0000256" key="2">
    <source>
        <dbReference type="ARBA" id="ARBA00010692"/>
    </source>
</evidence>
<gene>
    <name evidence="10" type="ORF">J1C48_01585</name>
</gene>
<proteinExistence type="inferred from homology"/>
<dbReference type="GO" id="GO:0005886">
    <property type="term" value="C:plasma membrane"/>
    <property type="evidence" value="ECO:0007669"/>
    <property type="project" value="UniProtKB-SubCell"/>
</dbReference>
<name>A0A939FUU7_9HYPH</name>
<keyword evidence="5 9" id="KW-0812">Transmembrane</keyword>
<protein>
    <recommendedName>
        <fullName evidence="8">Biotin transporter</fullName>
    </recommendedName>
</protein>
<evidence type="ECO:0000256" key="9">
    <source>
        <dbReference type="SAM" id="Phobius"/>
    </source>
</evidence>
<dbReference type="Proteomes" id="UP000664122">
    <property type="component" value="Unassembled WGS sequence"/>
</dbReference>
<dbReference type="PIRSF" id="PIRSF016661">
    <property type="entry name" value="BioY"/>
    <property type="match status" value="1"/>
</dbReference>
<reference evidence="10" key="1">
    <citation type="submission" date="2021-03" db="EMBL/GenBank/DDBJ databases">
        <title>Whole genome sequence of Jiella sp. CQZ9-1.</title>
        <authorList>
            <person name="Tuo L."/>
        </authorList>
    </citation>
    <scope>NUCLEOTIDE SEQUENCE</scope>
    <source>
        <strain evidence="10">CQZ9-1</strain>
    </source>
</reference>
<organism evidence="10 11">
    <name type="scientific">Jiella flava</name>
    <dbReference type="NCBI Taxonomy" id="2816857"/>
    <lineage>
        <taxon>Bacteria</taxon>
        <taxon>Pseudomonadati</taxon>
        <taxon>Pseudomonadota</taxon>
        <taxon>Alphaproteobacteria</taxon>
        <taxon>Hyphomicrobiales</taxon>
        <taxon>Aurantimonadaceae</taxon>
        <taxon>Jiella</taxon>
    </lineage>
</organism>
<feature type="transmembrane region" description="Helical" evidence="9">
    <location>
        <begin position="55"/>
        <end position="72"/>
    </location>
</feature>
<comment type="caution">
    <text evidence="10">The sequence shown here is derived from an EMBL/GenBank/DDBJ whole genome shotgun (WGS) entry which is preliminary data.</text>
</comment>
<keyword evidence="7 8" id="KW-0472">Membrane</keyword>
<keyword evidence="6 9" id="KW-1133">Transmembrane helix</keyword>
<evidence type="ECO:0000256" key="5">
    <source>
        <dbReference type="ARBA" id="ARBA00022692"/>
    </source>
</evidence>
<dbReference type="PANTHER" id="PTHR34295">
    <property type="entry name" value="BIOTIN TRANSPORTER BIOY"/>
    <property type="match status" value="1"/>
</dbReference>
<evidence type="ECO:0000256" key="7">
    <source>
        <dbReference type="ARBA" id="ARBA00023136"/>
    </source>
</evidence>
<dbReference type="InterPro" id="IPR003784">
    <property type="entry name" value="BioY"/>
</dbReference>
<evidence type="ECO:0000313" key="11">
    <source>
        <dbReference type="Proteomes" id="UP000664122"/>
    </source>
</evidence>
<dbReference type="EMBL" id="JAFMPP010000001">
    <property type="protein sequence ID" value="MBO0661254.1"/>
    <property type="molecule type" value="Genomic_DNA"/>
</dbReference>
<evidence type="ECO:0000256" key="3">
    <source>
        <dbReference type="ARBA" id="ARBA00022448"/>
    </source>
</evidence>
<dbReference type="Gene3D" id="1.10.1760.20">
    <property type="match status" value="1"/>
</dbReference>
<comment type="similarity">
    <text evidence="2 8">Belongs to the BioY family.</text>
</comment>